<protein>
    <recommendedName>
        <fullName evidence="6 18">Homoserine dehydrogenase</fullName>
        <ecNumber evidence="5 18">1.1.1.3</ecNumber>
    </recommendedName>
</protein>
<dbReference type="PANTHER" id="PTHR43331:SF1">
    <property type="entry name" value="HOMOSERINE DEHYDROGENASE"/>
    <property type="match status" value="1"/>
</dbReference>
<feature type="active site" description="Proton donor" evidence="16">
    <location>
        <position position="211"/>
    </location>
</feature>
<dbReference type="Gene3D" id="3.30.70.260">
    <property type="match status" value="1"/>
</dbReference>
<evidence type="ECO:0000256" key="10">
    <source>
        <dbReference type="ARBA" id="ARBA00023002"/>
    </source>
</evidence>
<dbReference type="SUPFAM" id="SSF51735">
    <property type="entry name" value="NAD(P)-binding Rossmann-fold domains"/>
    <property type="match status" value="1"/>
</dbReference>
<keyword evidence="22" id="KW-1185">Reference proteome</keyword>
<dbReference type="Pfam" id="PF03447">
    <property type="entry name" value="NAD_binding_3"/>
    <property type="match status" value="1"/>
</dbReference>
<dbReference type="SUPFAM" id="SSF55347">
    <property type="entry name" value="Glyceraldehyde-3-phosphate dehydrogenase-like, C-terminal domain"/>
    <property type="match status" value="1"/>
</dbReference>
<evidence type="ECO:0000256" key="9">
    <source>
        <dbReference type="ARBA" id="ARBA00022857"/>
    </source>
</evidence>
<comment type="catalytic activity">
    <reaction evidence="15">
        <text>L-homoserine + NAD(+) = L-aspartate 4-semialdehyde + NADH + H(+)</text>
        <dbReference type="Rhea" id="RHEA:15757"/>
        <dbReference type="ChEBI" id="CHEBI:15378"/>
        <dbReference type="ChEBI" id="CHEBI:57476"/>
        <dbReference type="ChEBI" id="CHEBI:57540"/>
        <dbReference type="ChEBI" id="CHEBI:57945"/>
        <dbReference type="ChEBI" id="CHEBI:537519"/>
        <dbReference type="EC" id="1.1.1.3"/>
    </reaction>
    <physiologicalReaction direction="right-to-left" evidence="15">
        <dbReference type="Rhea" id="RHEA:15759"/>
    </physiologicalReaction>
</comment>
<evidence type="ECO:0000256" key="19">
    <source>
        <dbReference type="RuleBase" id="RU004171"/>
    </source>
</evidence>
<dbReference type="Proteomes" id="UP000318336">
    <property type="component" value="Unassembled WGS sequence"/>
</dbReference>
<comment type="pathway">
    <text evidence="3 18">Amino-acid biosynthesis; L-methionine biosynthesis via de novo pathway; L-homoserine from L-aspartate: step 3/3.</text>
</comment>
<dbReference type="CDD" id="cd04881">
    <property type="entry name" value="ACT_HSDH-Hom"/>
    <property type="match status" value="1"/>
</dbReference>
<dbReference type="GO" id="GO:0009088">
    <property type="term" value="P:threonine biosynthetic process"/>
    <property type="evidence" value="ECO:0007669"/>
    <property type="project" value="UniProtKB-UniPathway"/>
</dbReference>
<comment type="function">
    <text evidence="13">Catalyzes the conversion of L-aspartate-beta-semialdehyde (L-Asa) to L-homoserine (L-Hse), the third step in the biosynthesis of threonine and methionine from aspartate.</text>
</comment>
<dbReference type="GO" id="GO:0009086">
    <property type="term" value="P:methionine biosynthetic process"/>
    <property type="evidence" value="ECO:0007669"/>
    <property type="project" value="UniProtKB-KW"/>
</dbReference>
<evidence type="ECO:0000256" key="5">
    <source>
        <dbReference type="ARBA" id="ARBA00013213"/>
    </source>
</evidence>
<comment type="similarity">
    <text evidence="4 19">Belongs to the homoserine dehydrogenase family.</text>
</comment>
<dbReference type="GO" id="GO:0050661">
    <property type="term" value="F:NADP binding"/>
    <property type="evidence" value="ECO:0007669"/>
    <property type="project" value="InterPro"/>
</dbReference>
<dbReference type="RefSeq" id="WP_142004550.1">
    <property type="nucleotide sequence ID" value="NZ_CAJTBP010000001.1"/>
</dbReference>
<evidence type="ECO:0000256" key="13">
    <source>
        <dbReference type="ARBA" id="ARBA00044930"/>
    </source>
</evidence>
<dbReference type="OrthoDB" id="9808167at2"/>
<dbReference type="SUPFAM" id="SSF55021">
    <property type="entry name" value="ACT-like"/>
    <property type="match status" value="1"/>
</dbReference>
<evidence type="ECO:0000313" key="21">
    <source>
        <dbReference type="EMBL" id="TQL32457.1"/>
    </source>
</evidence>
<dbReference type="PROSITE" id="PS51671">
    <property type="entry name" value="ACT"/>
    <property type="match status" value="1"/>
</dbReference>
<feature type="domain" description="ACT" evidence="20">
    <location>
        <begin position="360"/>
        <end position="436"/>
    </location>
</feature>
<evidence type="ECO:0000313" key="22">
    <source>
        <dbReference type="Proteomes" id="UP000318336"/>
    </source>
</evidence>
<dbReference type="InterPro" id="IPR019811">
    <property type="entry name" value="HDH_CS"/>
</dbReference>
<evidence type="ECO:0000256" key="14">
    <source>
        <dbReference type="ARBA" id="ARBA00048841"/>
    </source>
</evidence>
<feature type="binding site" evidence="17">
    <location>
        <begin position="16"/>
        <end position="23"/>
    </location>
    <ligand>
        <name>NADP(+)</name>
        <dbReference type="ChEBI" id="CHEBI:58349"/>
    </ligand>
</feature>
<dbReference type="InterPro" id="IPR045865">
    <property type="entry name" value="ACT-like_dom_sf"/>
</dbReference>
<dbReference type="EMBL" id="VFOK01000001">
    <property type="protein sequence ID" value="TQL32457.1"/>
    <property type="molecule type" value="Genomic_DNA"/>
</dbReference>
<dbReference type="AlphaFoldDB" id="A0A542X9D7"/>
<evidence type="ECO:0000259" key="20">
    <source>
        <dbReference type="PROSITE" id="PS51671"/>
    </source>
</evidence>
<dbReference type="FunFam" id="3.30.360.10:FF:000005">
    <property type="entry name" value="Homoserine dehydrogenase"/>
    <property type="match status" value="1"/>
</dbReference>
<evidence type="ECO:0000256" key="8">
    <source>
        <dbReference type="ARBA" id="ARBA00022697"/>
    </source>
</evidence>
<evidence type="ECO:0000256" key="15">
    <source>
        <dbReference type="ARBA" id="ARBA00049031"/>
    </source>
</evidence>
<dbReference type="UniPathway" id="UPA00050">
    <property type="reaction ID" value="UER00063"/>
</dbReference>
<dbReference type="Pfam" id="PF00742">
    <property type="entry name" value="Homoserine_dh"/>
    <property type="match status" value="1"/>
</dbReference>
<evidence type="ECO:0000256" key="3">
    <source>
        <dbReference type="ARBA" id="ARBA00005062"/>
    </source>
</evidence>
<evidence type="ECO:0000256" key="18">
    <source>
        <dbReference type="RuleBase" id="RU000579"/>
    </source>
</evidence>
<dbReference type="PROSITE" id="PS01042">
    <property type="entry name" value="HOMOSER_DHGENASE"/>
    <property type="match status" value="1"/>
</dbReference>
<feature type="binding site" evidence="17">
    <location>
        <position position="111"/>
    </location>
    <ligand>
        <name>NADPH</name>
        <dbReference type="ChEBI" id="CHEBI:57783"/>
    </ligand>
</feature>
<keyword evidence="7 18" id="KW-0028">Amino-acid biosynthesis</keyword>
<dbReference type="PANTHER" id="PTHR43331">
    <property type="entry name" value="HOMOSERINE DEHYDROGENASE"/>
    <property type="match status" value="1"/>
</dbReference>
<organism evidence="21 22">
    <name type="scientific">Barrientosiimonas humi</name>
    <dbReference type="NCBI Taxonomy" id="999931"/>
    <lineage>
        <taxon>Bacteria</taxon>
        <taxon>Bacillati</taxon>
        <taxon>Actinomycetota</taxon>
        <taxon>Actinomycetes</taxon>
        <taxon>Micrococcales</taxon>
        <taxon>Dermacoccaceae</taxon>
        <taxon>Barrientosiimonas</taxon>
    </lineage>
</organism>
<dbReference type="InterPro" id="IPR001342">
    <property type="entry name" value="HDH_cat"/>
</dbReference>
<evidence type="ECO:0000256" key="7">
    <source>
        <dbReference type="ARBA" id="ARBA00022605"/>
    </source>
</evidence>
<proteinExistence type="inferred from homology"/>
<sequence>MSESNATTEPLRVALLGCGTVGSSVARRLVEHPEEFSARVGRPLELVGVAVRDLDKPRDEAGLDRSLLTTDAEGLVTRADLVIELIGGIEPARSLILSAFEHGASVVTGNKALLGEDGPRLYEAASEAGVDLHFEAAVAGAIPLIRPMRESLAGDQVRRVMGIVNGTTNFILDKMDRTGADLADVLAEAQQLGYAEADPTADVEGHDAQAKAAILASLAFHTRVATSDVSCEGITAITSDDIRTVRRMGCVLKLLAICERVERPDGTAGVSARVHPTIVPRSHPLASVREAFNAVFVETELAGELMFYGPGAGADPTASAVLGDLVQAARHRVTGARGPGESAYAQLPVVPLGDVRTRYAIRVDVEDQPGVLARVATVFGDTGVSIESMIQGIRRSDDGLAPLTIATHEAAEGRLAETVERLRGLDEVGTVSSVLRMEGL</sequence>
<evidence type="ECO:0000256" key="2">
    <source>
        <dbReference type="ARBA" id="ARBA00005056"/>
    </source>
</evidence>
<evidence type="ECO:0000256" key="1">
    <source>
        <dbReference type="ARBA" id="ARBA00001920"/>
    </source>
</evidence>
<comment type="caution">
    <text evidence="21">The sequence shown here is derived from an EMBL/GenBank/DDBJ whole genome shotgun (WGS) entry which is preliminary data.</text>
</comment>
<evidence type="ECO:0000256" key="12">
    <source>
        <dbReference type="ARBA" id="ARBA00023167"/>
    </source>
</evidence>
<dbReference type="InterPro" id="IPR005106">
    <property type="entry name" value="Asp/hSer_DH_NAD-bd"/>
</dbReference>
<evidence type="ECO:0000256" key="17">
    <source>
        <dbReference type="PIRSR" id="PIRSR000098-2"/>
    </source>
</evidence>
<dbReference type="Pfam" id="PF01842">
    <property type="entry name" value="ACT"/>
    <property type="match status" value="1"/>
</dbReference>
<dbReference type="GO" id="GO:0004412">
    <property type="term" value="F:homoserine dehydrogenase activity"/>
    <property type="evidence" value="ECO:0007669"/>
    <property type="project" value="UniProtKB-EC"/>
</dbReference>
<comment type="pathway">
    <text evidence="2 18">Amino-acid biosynthesis; L-threonine biosynthesis; L-threonine from L-aspartate: step 3/5.</text>
</comment>
<accession>A0A542X9D7</accession>
<dbReference type="UniPathway" id="UPA00051">
    <property type="reaction ID" value="UER00465"/>
</dbReference>
<dbReference type="InterPro" id="IPR036291">
    <property type="entry name" value="NAD(P)-bd_dom_sf"/>
</dbReference>
<evidence type="ECO:0000256" key="11">
    <source>
        <dbReference type="ARBA" id="ARBA00023053"/>
    </source>
</evidence>
<dbReference type="InterPro" id="IPR016204">
    <property type="entry name" value="HDH"/>
</dbReference>
<dbReference type="NCBIfam" id="NF004976">
    <property type="entry name" value="PRK06349.1"/>
    <property type="match status" value="1"/>
</dbReference>
<evidence type="ECO:0000256" key="4">
    <source>
        <dbReference type="ARBA" id="ARBA00006753"/>
    </source>
</evidence>
<gene>
    <name evidence="21" type="ORF">FB554_0583</name>
</gene>
<comment type="cofactor">
    <cofactor evidence="1">
        <name>a metal cation</name>
        <dbReference type="ChEBI" id="CHEBI:25213"/>
    </cofactor>
</comment>
<dbReference type="InterPro" id="IPR002912">
    <property type="entry name" value="ACT_dom"/>
</dbReference>
<keyword evidence="10 18" id="KW-0560">Oxidoreductase</keyword>
<reference evidence="21 22" key="1">
    <citation type="submission" date="2019-06" db="EMBL/GenBank/DDBJ databases">
        <title>Sequencing the genomes of 1000 actinobacteria strains.</title>
        <authorList>
            <person name="Klenk H.-P."/>
        </authorList>
    </citation>
    <scope>NUCLEOTIDE SEQUENCE [LARGE SCALE GENOMIC DNA]</scope>
    <source>
        <strain evidence="21 22">DSM 24617</strain>
    </source>
</reference>
<comment type="catalytic activity">
    <reaction evidence="14">
        <text>L-homoserine + NADP(+) = L-aspartate 4-semialdehyde + NADPH + H(+)</text>
        <dbReference type="Rhea" id="RHEA:15761"/>
        <dbReference type="ChEBI" id="CHEBI:15378"/>
        <dbReference type="ChEBI" id="CHEBI:57476"/>
        <dbReference type="ChEBI" id="CHEBI:57783"/>
        <dbReference type="ChEBI" id="CHEBI:58349"/>
        <dbReference type="ChEBI" id="CHEBI:537519"/>
        <dbReference type="EC" id="1.1.1.3"/>
    </reaction>
    <physiologicalReaction direction="right-to-left" evidence="14">
        <dbReference type="Rhea" id="RHEA:15763"/>
    </physiologicalReaction>
</comment>
<keyword evidence="12 18" id="KW-0486">Methionine biosynthesis</keyword>
<keyword evidence="9 17" id="KW-0521">NADP</keyword>
<name>A0A542X9D7_9MICO</name>
<feature type="binding site" evidence="17">
    <location>
        <position position="196"/>
    </location>
    <ligand>
        <name>L-homoserine</name>
        <dbReference type="ChEBI" id="CHEBI:57476"/>
    </ligand>
</feature>
<evidence type="ECO:0000256" key="16">
    <source>
        <dbReference type="PIRSR" id="PIRSR000098-1"/>
    </source>
</evidence>
<dbReference type="Gene3D" id="3.40.50.720">
    <property type="entry name" value="NAD(P)-binding Rossmann-like Domain"/>
    <property type="match status" value="1"/>
</dbReference>
<dbReference type="Gene3D" id="3.30.360.10">
    <property type="entry name" value="Dihydrodipicolinate Reductase, domain 2"/>
    <property type="match status" value="1"/>
</dbReference>
<keyword evidence="11" id="KW-0915">Sodium</keyword>
<keyword evidence="8 18" id="KW-0791">Threonine biosynthesis</keyword>
<dbReference type="EC" id="1.1.1.3" evidence="5 18"/>
<dbReference type="PIRSF" id="PIRSF000098">
    <property type="entry name" value="Homoser_dehydrog"/>
    <property type="match status" value="1"/>
</dbReference>
<evidence type="ECO:0000256" key="6">
    <source>
        <dbReference type="ARBA" id="ARBA00013376"/>
    </source>
</evidence>